<organism evidence="10 11">
    <name type="scientific">Paracoccus suum</name>
    <dbReference type="NCBI Taxonomy" id="2259340"/>
    <lineage>
        <taxon>Bacteria</taxon>
        <taxon>Pseudomonadati</taxon>
        <taxon>Pseudomonadota</taxon>
        <taxon>Alphaproteobacteria</taxon>
        <taxon>Rhodobacterales</taxon>
        <taxon>Paracoccaceae</taxon>
        <taxon>Paracoccus</taxon>
    </lineage>
</organism>
<dbReference type="AlphaFoldDB" id="A0A344PMA7"/>
<feature type="transmembrane region" description="Helical" evidence="8">
    <location>
        <begin position="475"/>
        <end position="497"/>
    </location>
</feature>
<dbReference type="OrthoDB" id="9807047at2"/>
<reference evidence="11" key="1">
    <citation type="submission" date="2018-07" db="EMBL/GenBank/DDBJ databases">
        <title>Genome sequencing of Paracoccus sp. SC2-6.</title>
        <authorList>
            <person name="Heo J."/>
            <person name="Kim S.-J."/>
            <person name="Kwon S.-W."/>
        </authorList>
    </citation>
    <scope>NUCLEOTIDE SEQUENCE [LARGE SCALE GENOMIC DNA]</scope>
    <source>
        <strain evidence="11">SC2-6</strain>
    </source>
</reference>
<comment type="similarity">
    <text evidence="2">Belongs to the binding-protein-dependent transport system permease family. CysTW subfamily.</text>
</comment>
<dbReference type="InterPro" id="IPR000515">
    <property type="entry name" value="MetI-like"/>
</dbReference>
<dbReference type="CDD" id="cd06261">
    <property type="entry name" value="TM_PBP2"/>
    <property type="match status" value="2"/>
</dbReference>
<evidence type="ECO:0000256" key="6">
    <source>
        <dbReference type="ARBA" id="ARBA00022989"/>
    </source>
</evidence>
<dbReference type="Proteomes" id="UP000252023">
    <property type="component" value="Chromosome"/>
</dbReference>
<feature type="transmembrane region" description="Helical" evidence="8">
    <location>
        <begin position="103"/>
        <end position="126"/>
    </location>
</feature>
<keyword evidence="3 8" id="KW-0813">Transport</keyword>
<gene>
    <name evidence="10" type="ORF">DRW48_13230</name>
</gene>
<dbReference type="EMBL" id="CP030918">
    <property type="protein sequence ID" value="AXC50512.1"/>
    <property type="molecule type" value="Genomic_DNA"/>
</dbReference>
<dbReference type="SUPFAM" id="SSF161098">
    <property type="entry name" value="MetI-like"/>
    <property type="match status" value="2"/>
</dbReference>
<evidence type="ECO:0000256" key="1">
    <source>
        <dbReference type="ARBA" id="ARBA00004651"/>
    </source>
</evidence>
<feature type="transmembrane region" description="Helical" evidence="8">
    <location>
        <begin position="369"/>
        <end position="389"/>
    </location>
</feature>
<dbReference type="InterPro" id="IPR035906">
    <property type="entry name" value="MetI-like_sf"/>
</dbReference>
<feature type="transmembrane region" description="Helical" evidence="8">
    <location>
        <begin position="156"/>
        <end position="176"/>
    </location>
</feature>
<evidence type="ECO:0000256" key="2">
    <source>
        <dbReference type="ARBA" id="ARBA00007069"/>
    </source>
</evidence>
<evidence type="ECO:0000256" key="7">
    <source>
        <dbReference type="ARBA" id="ARBA00023136"/>
    </source>
</evidence>
<feature type="transmembrane region" description="Helical" evidence="8">
    <location>
        <begin position="251"/>
        <end position="274"/>
    </location>
</feature>
<dbReference type="KEGG" id="pars:DRW48_13230"/>
<evidence type="ECO:0000313" key="10">
    <source>
        <dbReference type="EMBL" id="AXC50512.1"/>
    </source>
</evidence>
<feature type="transmembrane region" description="Helical" evidence="8">
    <location>
        <begin position="72"/>
        <end position="94"/>
    </location>
</feature>
<feature type="transmembrane region" description="Helical" evidence="8">
    <location>
        <begin position="533"/>
        <end position="554"/>
    </location>
</feature>
<feature type="transmembrane region" description="Helical" evidence="8">
    <location>
        <begin position="197"/>
        <end position="226"/>
    </location>
</feature>
<name>A0A344PMA7_9RHOB</name>
<feature type="transmembrane region" description="Helical" evidence="8">
    <location>
        <begin position="304"/>
        <end position="328"/>
    </location>
</feature>
<feature type="transmembrane region" description="Helical" evidence="8">
    <location>
        <begin position="16"/>
        <end position="38"/>
    </location>
</feature>
<accession>A0A344PMA7</accession>
<evidence type="ECO:0000256" key="3">
    <source>
        <dbReference type="ARBA" id="ARBA00022448"/>
    </source>
</evidence>
<keyword evidence="6 8" id="KW-1133">Transmembrane helix</keyword>
<feature type="domain" description="ABC transmembrane type-1" evidence="9">
    <location>
        <begin position="363"/>
        <end position="554"/>
    </location>
</feature>
<dbReference type="RefSeq" id="WP_114076829.1">
    <property type="nucleotide sequence ID" value="NZ_CP030918.1"/>
</dbReference>
<evidence type="ECO:0000256" key="8">
    <source>
        <dbReference type="RuleBase" id="RU363032"/>
    </source>
</evidence>
<evidence type="ECO:0000259" key="9">
    <source>
        <dbReference type="PROSITE" id="PS50928"/>
    </source>
</evidence>
<comment type="subcellular location">
    <subcellularLocation>
        <location evidence="1 8">Cell membrane</location>
        <topology evidence="1 8">Multi-pass membrane protein</topology>
    </subcellularLocation>
</comment>
<dbReference type="PROSITE" id="PS50928">
    <property type="entry name" value="ABC_TM1"/>
    <property type="match status" value="2"/>
</dbReference>
<dbReference type="Pfam" id="PF00528">
    <property type="entry name" value="BPD_transp_1"/>
    <property type="match status" value="2"/>
</dbReference>
<feature type="domain" description="ABC transmembrane type-1" evidence="9">
    <location>
        <begin position="68"/>
        <end position="274"/>
    </location>
</feature>
<feature type="transmembrane region" description="Helical" evidence="8">
    <location>
        <begin position="434"/>
        <end position="454"/>
    </location>
</feature>
<proteinExistence type="inferred from homology"/>
<keyword evidence="7 8" id="KW-0472">Membrane</keyword>
<dbReference type="GO" id="GO:0005886">
    <property type="term" value="C:plasma membrane"/>
    <property type="evidence" value="ECO:0007669"/>
    <property type="project" value="UniProtKB-SubCell"/>
</dbReference>
<feature type="transmembrane region" description="Helical" evidence="8">
    <location>
        <begin position="401"/>
        <end position="422"/>
    </location>
</feature>
<evidence type="ECO:0000313" key="11">
    <source>
        <dbReference type="Proteomes" id="UP000252023"/>
    </source>
</evidence>
<evidence type="ECO:0000256" key="4">
    <source>
        <dbReference type="ARBA" id="ARBA00022475"/>
    </source>
</evidence>
<protein>
    <submittedName>
        <fullName evidence="10">ABC transporter permease subunit</fullName>
    </submittedName>
</protein>
<evidence type="ECO:0000256" key="5">
    <source>
        <dbReference type="ARBA" id="ARBA00022692"/>
    </source>
</evidence>
<dbReference type="PANTHER" id="PTHR42929">
    <property type="entry name" value="INNER MEMBRANE ABC TRANSPORTER PERMEASE PROTEIN YDCU-RELATED-RELATED"/>
    <property type="match status" value="1"/>
</dbReference>
<keyword evidence="4" id="KW-1003">Cell membrane</keyword>
<sequence length="561" mass="60571">MSAKAGIAPQWQRRELLPVALASPLLLFLLAFFIWPVVQLLGLSFGESGFTLENYTRLAQVPLYRRVFANTFFISATTTVLCIFFSYPVAYLLATVSDRTRKILFVMVLLPFWTSALVRTAAWIVILQRNGILNSFLTSSGIIEQPLPFVYNLSGVLIGMTHVLMPFVVLPLYAAFRNIDNSLILAASGLGANNRALASRIVLPLTASGVIAGGTIVFMNALGYYITPALMGGPGQTMVSMLIAQNINTNLNWGIAAALSVVLLVLTLGIFVAFQRAFGMDRLFSAGGGRGASQSFGGAGGRSFGGWVAALCGVLVLLVMIAPIVIVFPMSLSSSPFLKFPPDSYSIRWFQNLLSDPKWIKSIWNSAKAASIAVPLSVVLGTAAALGVSRTRQRFRVWLDTLFVMPMVVPIILLAVGLYYVLAPFKVLGNPYTLGLAQSVLGAPYVFLTVRAALKGFDPSLELAALNLGASWLTMFRRVLLPAIAPGIIAGSIFAFIQSFDDVVLALFLTNVRSRTLPRAMYEGLAHEIDPTINAASALIILLTIVVLLINLLLSRRTTNA</sequence>
<dbReference type="Gene3D" id="1.10.3720.10">
    <property type="entry name" value="MetI-like"/>
    <property type="match status" value="2"/>
</dbReference>
<keyword evidence="5 8" id="KW-0812">Transmembrane</keyword>
<keyword evidence="11" id="KW-1185">Reference proteome</keyword>
<dbReference type="GO" id="GO:0055085">
    <property type="term" value="P:transmembrane transport"/>
    <property type="evidence" value="ECO:0007669"/>
    <property type="project" value="InterPro"/>
</dbReference>
<dbReference type="PANTHER" id="PTHR42929:SF5">
    <property type="entry name" value="ABC TRANSPORTER PERMEASE PROTEIN"/>
    <property type="match status" value="1"/>
</dbReference>